<dbReference type="Gene3D" id="1.10.287.70">
    <property type="match status" value="1"/>
</dbReference>
<evidence type="ECO:0000256" key="13">
    <source>
        <dbReference type="SAM" id="MobiDB-lite"/>
    </source>
</evidence>
<keyword evidence="5" id="KW-0631">Potassium channel</keyword>
<evidence type="ECO:0000256" key="9">
    <source>
        <dbReference type="ARBA" id="ARBA00023065"/>
    </source>
</evidence>
<feature type="transmembrane region" description="Helical" evidence="14">
    <location>
        <begin position="338"/>
        <end position="358"/>
    </location>
</feature>
<feature type="region of interest" description="Disordered" evidence="13">
    <location>
        <begin position="599"/>
        <end position="667"/>
    </location>
</feature>
<keyword evidence="17" id="KW-1185">Reference proteome</keyword>
<dbReference type="Pfam" id="PF00520">
    <property type="entry name" value="Ion_trans"/>
    <property type="match status" value="1"/>
</dbReference>
<dbReference type="Gene3D" id="3.30.710.10">
    <property type="entry name" value="Potassium Channel Kv1.1, Chain A"/>
    <property type="match status" value="1"/>
</dbReference>
<feature type="compositionally biased region" description="Polar residues" evidence="13">
    <location>
        <begin position="723"/>
        <end position="735"/>
    </location>
</feature>
<comment type="caution">
    <text evidence="16">The sequence shown here is derived from an EMBL/GenBank/DDBJ whole genome shotgun (WGS) entry which is preliminary data.</text>
</comment>
<evidence type="ECO:0000256" key="5">
    <source>
        <dbReference type="ARBA" id="ARBA00022826"/>
    </source>
</evidence>
<reference evidence="16" key="1">
    <citation type="journal article" date="2023" name="G3 (Bethesda)">
        <title>A reference genome for the long-term kleptoplast-retaining sea slug Elysia crispata morphotype clarki.</title>
        <authorList>
            <person name="Eastman K.E."/>
            <person name="Pendleton A.L."/>
            <person name="Shaikh M.A."/>
            <person name="Suttiyut T."/>
            <person name="Ogas R."/>
            <person name="Tomko P."/>
            <person name="Gavelis G."/>
            <person name="Widhalm J.R."/>
            <person name="Wisecaver J.H."/>
        </authorList>
    </citation>
    <scope>NUCLEOTIDE SEQUENCE</scope>
    <source>
        <strain evidence="16">ECLA1</strain>
    </source>
</reference>
<feature type="transmembrane region" description="Helical" evidence="14">
    <location>
        <begin position="497"/>
        <end position="518"/>
    </location>
</feature>
<dbReference type="GO" id="GO:0001508">
    <property type="term" value="P:action potential"/>
    <property type="evidence" value="ECO:0007669"/>
    <property type="project" value="TreeGrafter"/>
</dbReference>
<dbReference type="FunFam" id="3.30.710.10:FF:000020">
    <property type="entry name" value="Potassium voltage-gated channel protein Shaw"/>
    <property type="match status" value="1"/>
</dbReference>
<feature type="compositionally biased region" description="Polar residues" evidence="13">
    <location>
        <begin position="1"/>
        <end position="24"/>
    </location>
</feature>
<keyword evidence="2" id="KW-0813">Transport</keyword>
<evidence type="ECO:0000256" key="14">
    <source>
        <dbReference type="SAM" id="Phobius"/>
    </source>
</evidence>
<dbReference type="SMART" id="SM00225">
    <property type="entry name" value="BTB"/>
    <property type="match status" value="1"/>
</dbReference>
<dbReference type="PANTHER" id="PTHR11537">
    <property type="entry name" value="VOLTAGE-GATED POTASSIUM CHANNEL"/>
    <property type="match status" value="1"/>
</dbReference>
<dbReference type="InterPro" id="IPR028325">
    <property type="entry name" value="VG_K_chnl"/>
</dbReference>
<dbReference type="InterPro" id="IPR003968">
    <property type="entry name" value="K_chnl_volt-dep_Kv"/>
</dbReference>
<dbReference type="InterPro" id="IPR003974">
    <property type="entry name" value="K_chnl_volt-dep_Kv3"/>
</dbReference>
<dbReference type="AlphaFoldDB" id="A0AAE1E289"/>
<keyword evidence="4 14" id="KW-0812">Transmembrane</keyword>
<feature type="transmembrane region" description="Helical" evidence="14">
    <location>
        <begin position="457"/>
        <end position="477"/>
    </location>
</feature>
<evidence type="ECO:0000256" key="1">
    <source>
        <dbReference type="ARBA" id="ARBA00004141"/>
    </source>
</evidence>
<dbReference type="GO" id="GO:0051260">
    <property type="term" value="P:protein homooligomerization"/>
    <property type="evidence" value="ECO:0007669"/>
    <property type="project" value="InterPro"/>
</dbReference>
<dbReference type="Proteomes" id="UP001283361">
    <property type="component" value="Unassembled WGS sequence"/>
</dbReference>
<evidence type="ECO:0000256" key="4">
    <source>
        <dbReference type="ARBA" id="ARBA00022692"/>
    </source>
</evidence>
<feature type="region of interest" description="Disordered" evidence="13">
    <location>
        <begin position="684"/>
        <end position="735"/>
    </location>
</feature>
<dbReference type="PRINTS" id="PR00169">
    <property type="entry name" value="KCHANNEL"/>
</dbReference>
<keyword evidence="11" id="KW-0407">Ion channel</keyword>
<gene>
    <name evidence="16" type="ORF">RRG08_002964</name>
</gene>
<keyword evidence="10 14" id="KW-0472">Membrane</keyword>
<evidence type="ECO:0000256" key="3">
    <source>
        <dbReference type="ARBA" id="ARBA00022538"/>
    </source>
</evidence>
<organism evidence="16 17">
    <name type="scientific">Elysia crispata</name>
    <name type="common">lettuce slug</name>
    <dbReference type="NCBI Taxonomy" id="231223"/>
    <lineage>
        <taxon>Eukaryota</taxon>
        <taxon>Metazoa</taxon>
        <taxon>Spiralia</taxon>
        <taxon>Lophotrochozoa</taxon>
        <taxon>Mollusca</taxon>
        <taxon>Gastropoda</taxon>
        <taxon>Heterobranchia</taxon>
        <taxon>Euthyneura</taxon>
        <taxon>Panpulmonata</taxon>
        <taxon>Sacoglossa</taxon>
        <taxon>Placobranchoidea</taxon>
        <taxon>Plakobranchidae</taxon>
        <taxon>Elysia</taxon>
    </lineage>
</organism>
<name>A0AAE1E289_9GAST</name>
<keyword evidence="8 14" id="KW-1133">Transmembrane helix</keyword>
<dbReference type="EMBL" id="JAWDGP010001468">
    <property type="protein sequence ID" value="KAK3791611.1"/>
    <property type="molecule type" value="Genomic_DNA"/>
</dbReference>
<dbReference type="SUPFAM" id="SSF54695">
    <property type="entry name" value="POZ domain"/>
    <property type="match status" value="1"/>
</dbReference>
<dbReference type="PRINTS" id="PR01498">
    <property type="entry name" value="SHAWCHANNEL"/>
</dbReference>
<feature type="transmembrane region" description="Helical" evidence="14">
    <location>
        <begin position="391"/>
        <end position="412"/>
    </location>
</feature>
<evidence type="ECO:0000256" key="11">
    <source>
        <dbReference type="ARBA" id="ARBA00023303"/>
    </source>
</evidence>
<dbReference type="PANTHER" id="PTHR11537:SF252">
    <property type="entry name" value="POTASSIUM VOLTAGE-GATED CHANNEL PROTEIN SHAW"/>
    <property type="match status" value="1"/>
</dbReference>
<feature type="domain" description="BTB" evidence="15">
    <location>
        <begin position="189"/>
        <end position="288"/>
    </location>
</feature>
<evidence type="ECO:0000256" key="7">
    <source>
        <dbReference type="ARBA" id="ARBA00022958"/>
    </source>
</evidence>
<protein>
    <recommendedName>
        <fullName evidence="15">BTB domain-containing protein</fullName>
    </recommendedName>
</protein>
<dbReference type="GO" id="GO:0005251">
    <property type="term" value="F:delayed rectifier potassium channel activity"/>
    <property type="evidence" value="ECO:0007669"/>
    <property type="project" value="TreeGrafter"/>
</dbReference>
<dbReference type="InterPro" id="IPR011333">
    <property type="entry name" value="SKP1/BTB/POZ_sf"/>
</dbReference>
<dbReference type="PRINTS" id="PR01491">
    <property type="entry name" value="KVCHANNEL"/>
</dbReference>
<keyword evidence="3" id="KW-0633">Potassium transport</keyword>
<proteinExistence type="inferred from homology"/>
<evidence type="ECO:0000259" key="15">
    <source>
        <dbReference type="SMART" id="SM00225"/>
    </source>
</evidence>
<dbReference type="InterPro" id="IPR003131">
    <property type="entry name" value="T1-type_BTB"/>
</dbReference>
<comment type="subcellular location">
    <subcellularLocation>
        <location evidence="1">Membrane</location>
        <topology evidence="1">Multi-pass membrane protein</topology>
    </subcellularLocation>
</comment>
<keyword evidence="6" id="KW-0851">Voltage-gated channel</keyword>
<feature type="region of interest" description="Disordered" evidence="13">
    <location>
        <begin position="1"/>
        <end position="113"/>
    </location>
</feature>
<dbReference type="InterPro" id="IPR000210">
    <property type="entry name" value="BTB/POZ_dom"/>
</dbReference>
<evidence type="ECO:0000256" key="8">
    <source>
        <dbReference type="ARBA" id="ARBA00022989"/>
    </source>
</evidence>
<feature type="compositionally biased region" description="Polar residues" evidence="13">
    <location>
        <begin position="52"/>
        <end position="80"/>
    </location>
</feature>
<comment type="similarity">
    <text evidence="12">Belongs to the potassium channel family. C (Shaw) (TC 1.A.1.2) subfamily. Shaw sub-subfamily.</text>
</comment>
<sequence>MSSVTSDTQSDRTPLTTTTNSAITSPARVPLTKDAATGPDREDENPPGPPRTVSSPSSFPTTAVLKTTSRTISHSRSNDPSLGPAGVTASLLGHQHSHGHSRGGSKYGSNSGGIVKTRVKRQPTSSYLGSSAPVDDVMPLRLRRIGGTIQTEHDANDDTVFQDDEFHDHSVCPAEFASGDDSGDDGGDQRVLLNVGGVRHETHVSTLRTIPHSRLSRLAELHLESGGGRQEYFFDRHPAVFNSIIDCYRTGELHVPLEVCGAVVKRELDFWQIDELEIKACCWRHYRSYIENQNILNSFNHSLRSQAVDVDLEELKGWKRLQWQVWMVLEYPRTSRLAMIYGVTSFLFVVTSIAGFCLETLPELKPKYLNVTMECEGVQEMRKQVISSHEALNTLDIICTIFFTLELILRFTFAPEKLKFVRSLMNIIDLLALVPLYVTVIFTKSDSMQACYLTERFVIEIMFILRIIRMFRIFHLVKHYQALKVLVYAIKASIQELLMLFIFLLIGMLIFSTMIYYAERKGALEGGDNFPTIPMGFWWSIITMTTVGYGDVYPTTPVGYVVGTACSVCGVLLVALTIPVISNNFTLFYRHVQSRTAIPKAQNGEDGDDDGSDRSDHGSGSGSWFGRRRFHGKTGSKEAHKKERRKNKKRFSRSGSQLDRLSSTSSIRSSTSVSNLVAYMNGHAGAGTRLTRGSSGRPPPLRRHNSARLKERLEASGGGDFMTANTNDNRANSNLKKSASDFTFSRGRHFRAYSDDGVMYKGESVV</sequence>
<dbReference type="InterPro" id="IPR027359">
    <property type="entry name" value="Volt_channel_dom_sf"/>
</dbReference>
<feature type="transmembrane region" description="Helical" evidence="14">
    <location>
        <begin position="561"/>
        <end position="581"/>
    </location>
</feature>
<evidence type="ECO:0000313" key="17">
    <source>
        <dbReference type="Proteomes" id="UP001283361"/>
    </source>
</evidence>
<dbReference type="SUPFAM" id="SSF81324">
    <property type="entry name" value="Voltage-gated potassium channels"/>
    <property type="match status" value="1"/>
</dbReference>
<dbReference type="Gene3D" id="1.20.120.350">
    <property type="entry name" value="Voltage-gated potassium channels. Chain C"/>
    <property type="match status" value="1"/>
</dbReference>
<dbReference type="FunFam" id="1.10.287.70:FF:000002">
    <property type="entry name" value="Potassium voltage-gated channel subfamily a member"/>
    <property type="match status" value="1"/>
</dbReference>
<feature type="transmembrane region" description="Helical" evidence="14">
    <location>
        <begin position="530"/>
        <end position="549"/>
    </location>
</feature>
<evidence type="ECO:0000256" key="6">
    <source>
        <dbReference type="ARBA" id="ARBA00022882"/>
    </source>
</evidence>
<feature type="compositionally biased region" description="Basic residues" evidence="13">
    <location>
        <begin position="642"/>
        <end position="652"/>
    </location>
</feature>
<keyword evidence="7" id="KW-0630">Potassium</keyword>
<dbReference type="GO" id="GO:0008076">
    <property type="term" value="C:voltage-gated potassium channel complex"/>
    <property type="evidence" value="ECO:0007669"/>
    <property type="project" value="InterPro"/>
</dbReference>
<keyword evidence="9" id="KW-0406">Ion transport</keyword>
<evidence type="ECO:0000256" key="2">
    <source>
        <dbReference type="ARBA" id="ARBA00022448"/>
    </source>
</evidence>
<dbReference type="InterPro" id="IPR005821">
    <property type="entry name" value="Ion_trans_dom"/>
</dbReference>
<feature type="transmembrane region" description="Helical" evidence="14">
    <location>
        <begin position="424"/>
        <end position="445"/>
    </location>
</feature>
<dbReference type="Pfam" id="PF02214">
    <property type="entry name" value="BTB_2"/>
    <property type="match status" value="1"/>
</dbReference>
<evidence type="ECO:0000256" key="12">
    <source>
        <dbReference type="ARBA" id="ARBA00061303"/>
    </source>
</evidence>
<evidence type="ECO:0000313" key="16">
    <source>
        <dbReference type="EMBL" id="KAK3791611.1"/>
    </source>
</evidence>
<accession>A0AAE1E289</accession>
<evidence type="ECO:0000256" key="10">
    <source>
        <dbReference type="ARBA" id="ARBA00023136"/>
    </source>
</evidence>